<keyword evidence="3" id="KW-1185">Reference proteome</keyword>
<keyword evidence="2" id="KW-0547">Nucleotide-binding</keyword>
<sequence>MLTHLGRPDGQVEELTRGYRVPAQVIDYAARLLPHITPELRRPASFRHSADALRLTRTTPEETIAATVTACATALAGEGSVGLTAVDGDIPELHRALSGSGFRHTVLGSNGASLQAERLTLTPVSLAKGLEFDIVLVVEPARIARAEHRGLQRLYVALTRAVSNLHVIHAHPLPELREREPATAP</sequence>
<feature type="domain" description="UvrD-like helicase C-terminal" evidence="1">
    <location>
        <begin position="122"/>
        <end position="168"/>
    </location>
</feature>
<name>A0A1I5LAN8_9PSEU</name>
<dbReference type="AlphaFoldDB" id="A0A1I5LAN8"/>
<dbReference type="EMBL" id="FOWW01000001">
    <property type="protein sequence ID" value="SFO94288.1"/>
    <property type="molecule type" value="Genomic_DNA"/>
</dbReference>
<gene>
    <name evidence="2" type="ORF">SAMN05421810_101473</name>
</gene>
<protein>
    <submittedName>
        <fullName evidence="2">UvrD-like helicase C-terminal domain-containing protein</fullName>
    </submittedName>
</protein>
<evidence type="ECO:0000313" key="3">
    <source>
        <dbReference type="Proteomes" id="UP000198727"/>
    </source>
</evidence>
<dbReference type="Gene3D" id="3.40.50.300">
    <property type="entry name" value="P-loop containing nucleotide triphosphate hydrolases"/>
    <property type="match status" value="1"/>
</dbReference>
<dbReference type="SUPFAM" id="SSF52540">
    <property type="entry name" value="P-loop containing nucleoside triphosphate hydrolases"/>
    <property type="match status" value="1"/>
</dbReference>
<dbReference type="STRING" id="587909.SAMN05421810_101473"/>
<accession>A0A1I5LAN8</accession>
<keyword evidence="2" id="KW-0378">Hydrolase</keyword>
<evidence type="ECO:0000259" key="1">
    <source>
        <dbReference type="Pfam" id="PF13538"/>
    </source>
</evidence>
<dbReference type="Pfam" id="PF13538">
    <property type="entry name" value="UvrD_C_2"/>
    <property type="match status" value="1"/>
</dbReference>
<reference evidence="3" key="1">
    <citation type="submission" date="2016-10" db="EMBL/GenBank/DDBJ databases">
        <authorList>
            <person name="Varghese N."/>
            <person name="Submissions S."/>
        </authorList>
    </citation>
    <scope>NUCLEOTIDE SEQUENCE [LARGE SCALE GENOMIC DNA]</scope>
    <source>
        <strain evidence="3">CGMCC 4.5579</strain>
    </source>
</reference>
<organism evidence="2 3">
    <name type="scientific">Amycolatopsis arida</name>
    <dbReference type="NCBI Taxonomy" id="587909"/>
    <lineage>
        <taxon>Bacteria</taxon>
        <taxon>Bacillati</taxon>
        <taxon>Actinomycetota</taxon>
        <taxon>Actinomycetes</taxon>
        <taxon>Pseudonocardiales</taxon>
        <taxon>Pseudonocardiaceae</taxon>
        <taxon>Amycolatopsis</taxon>
    </lineage>
</organism>
<dbReference type="InterPro" id="IPR027785">
    <property type="entry name" value="UvrD-like_helicase_C"/>
</dbReference>
<dbReference type="InterPro" id="IPR027417">
    <property type="entry name" value="P-loop_NTPase"/>
</dbReference>
<keyword evidence="2" id="KW-0347">Helicase</keyword>
<dbReference type="GO" id="GO:0004386">
    <property type="term" value="F:helicase activity"/>
    <property type="evidence" value="ECO:0007669"/>
    <property type="project" value="UniProtKB-KW"/>
</dbReference>
<dbReference type="RefSeq" id="WP_243859506.1">
    <property type="nucleotide sequence ID" value="NZ_FOWW01000001.1"/>
</dbReference>
<keyword evidence="2" id="KW-0067">ATP-binding</keyword>
<dbReference type="Proteomes" id="UP000198727">
    <property type="component" value="Unassembled WGS sequence"/>
</dbReference>
<evidence type="ECO:0000313" key="2">
    <source>
        <dbReference type="EMBL" id="SFO94288.1"/>
    </source>
</evidence>
<proteinExistence type="predicted"/>